<organism evidence="1 2">
    <name type="scientific">Naganishia friedmannii</name>
    <dbReference type="NCBI Taxonomy" id="89922"/>
    <lineage>
        <taxon>Eukaryota</taxon>
        <taxon>Fungi</taxon>
        <taxon>Dikarya</taxon>
        <taxon>Basidiomycota</taxon>
        <taxon>Agaricomycotina</taxon>
        <taxon>Tremellomycetes</taxon>
        <taxon>Filobasidiales</taxon>
        <taxon>Filobasidiaceae</taxon>
        <taxon>Naganishia</taxon>
    </lineage>
</organism>
<keyword evidence="2" id="KW-1185">Reference proteome</keyword>
<name>A0ACC2WD47_9TREE</name>
<proteinExistence type="predicted"/>
<dbReference type="Proteomes" id="UP001227268">
    <property type="component" value="Unassembled WGS sequence"/>
</dbReference>
<reference evidence="1" key="1">
    <citation type="submission" date="2023-04" db="EMBL/GenBank/DDBJ databases">
        <title>Draft Genome sequencing of Naganishia species isolated from polar environments using Oxford Nanopore Technology.</title>
        <authorList>
            <person name="Leo P."/>
            <person name="Venkateswaran K."/>
        </authorList>
    </citation>
    <scope>NUCLEOTIDE SEQUENCE</scope>
    <source>
        <strain evidence="1">MNA-CCFEE 5423</strain>
    </source>
</reference>
<comment type="caution">
    <text evidence="1">The sequence shown here is derived from an EMBL/GenBank/DDBJ whole genome shotgun (WGS) entry which is preliminary data.</text>
</comment>
<protein>
    <submittedName>
        <fullName evidence="1">Uncharacterized protein</fullName>
    </submittedName>
</protein>
<evidence type="ECO:0000313" key="1">
    <source>
        <dbReference type="EMBL" id="KAJ9109341.1"/>
    </source>
</evidence>
<sequence length="553" mass="61298">MSDAESSPAKPTQEEEDDAMTSKADEPARGGSPEISKQEASNALGDMFDDDRSDNGNSKEEQNETDEDGEENPRPRKPISGTPRQQSVENDGQSVSSDGDMGRGGDSRFDNHRLEYEEEEEGVPLKREVIDAHVHLPDVPKLKGTDGQTWILRLPMGIGAPAEPYEPQLYKDSQEIIQEKEDAEFKTEQEKKRKAFERMYEVTNTVRWKWHDGSGGLPERKTNSRVIRWSDGSASLQVGQEIWDIDVPSGNTSKPFTPKADSSANPDKKAKTDGSLSVLYGTEFDEKVLFADRVVNGYLGLIPATPNIRNYQKRLQALSGASVKQAKIRSYHDKSGIAPDKQAEMEVKRIQEQQRRVLAEKGVRYTGAMTSWRPGAAAIGSRGSSPRKRDRAGPSSGVASQRMGRGRDMSNSEDDERPGLAHHGGGGGYEKDGFVVEDEEDDDEYYLAGSRPKKKSKSEKTKPSRDFSDDDEEEDEEEEEAEAEDSEGEASELEEAERAAEKAERERRKIKDEKRARDAPTGAVPDEVSDEELAAGTAPAKKRTVVVEDDDDE</sequence>
<accession>A0ACC2WD47</accession>
<evidence type="ECO:0000313" key="2">
    <source>
        <dbReference type="Proteomes" id="UP001227268"/>
    </source>
</evidence>
<gene>
    <name evidence="1" type="ORF">QFC21_000670</name>
</gene>
<dbReference type="EMBL" id="JASBWT010000001">
    <property type="protein sequence ID" value="KAJ9109341.1"/>
    <property type="molecule type" value="Genomic_DNA"/>
</dbReference>